<dbReference type="GO" id="GO:0008270">
    <property type="term" value="F:zinc ion binding"/>
    <property type="evidence" value="ECO:0007669"/>
    <property type="project" value="UniProtKB-KW"/>
</dbReference>
<dbReference type="InterPro" id="IPR013087">
    <property type="entry name" value="Znf_C2H2_type"/>
</dbReference>
<dbReference type="PANTHER" id="PTHR23235:SF120">
    <property type="entry name" value="KRUPPEL-LIKE FACTOR 15"/>
    <property type="match status" value="1"/>
</dbReference>
<evidence type="ECO:0000259" key="5">
    <source>
        <dbReference type="PROSITE" id="PS50157"/>
    </source>
</evidence>
<sequence>MDVFDSSTTIVSMESEGVSKLRRILPKPIKDQTSFSSDDTLERNEDILSSSLLSNKNKKRGKYNCSWGGCPKSYNNRNTLIEHERQHTGERPFICQTCRRAFFRILDLKKHTLLKVCKS</sequence>
<accession>A0A0K2U8E7</accession>
<dbReference type="InterPro" id="IPR036236">
    <property type="entry name" value="Znf_C2H2_sf"/>
</dbReference>
<dbReference type="SMART" id="SM00355">
    <property type="entry name" value="ZnF_C2H2"/>
    <property type="match status" value="2"/>
</dbReference>
<evidence type="ECO:0000256" key="2">
    <source>
        <dbReference type="ARBA" id="ARBA00022771"/>
    </source>
</evidence>
<dbReference type="PANTHER" id="PTHR23235">
    <property type="entry name" value="KRUEPPEL-LIKE TRANSCRIPTION FACTOR"/>
    <property type="match status" value="1"/>
</dbReference>
<organism evidence="6">
    <name type="scientific">Lepeophtheirus salmonis</name>
    <name type="common">Salmon louse</name>
    <name type="synonym">Caligus salmonis</name>
    <dbReference type="NCBI Taxonomy" id="72036"/>
    <lineage>
        <taxon>Eukaryota</taxon>
        <taxon>Metazoa</taxon>
        <taxon>Ecdysozoa</taxon>
        <taxon>Arthropoda</taxon>
        <taxon>Crustacea</taxon>
        <taxon>Multicrustacea</taxon>
        <taxon>Hexanauplia</taxon>
        <taxon>Copepoda</taxon>
        <taxon>Siphonostomatoida</taxon>
        <taxon>Caligidae</taxon>
        <taxon>Lepeophtheirus</taxon>
    </lineage>
</organism>
<dbReference type="SUPFAM" id="SSF57667">
    <property type="entry name" value="beta-beta-alpha zinc fingers"/>
    <property type="match status" value="1"/>
</dbReference>
<dbReference type="AlphaFoldDB" id="A0A0K2U8E7"/>
<evidence type="ECO:0000313" key="6">
    <source>
        <dbReference type="EMBL" id="CDW34335.1"/>
    </source>
</evidence>
<dbReference type="GO" id="GO:0000981">
    <property type="term" value="F:DNA-binding transcription factor activity, RNA polymerase II-specific"/>
    <property type="evidence" value="ECO:0007669"/>
    <property type="project" value="TreeGrafter"/>
</dbReference>
<name>A0A0K2U8E7_LEPSM</name>
<protein>
    <recommendedName>
        <fullName evidence="5">C2H2-type domain-containing protein</fullName>
    </recommendedName>
</protein>
<keyword evidence="1" id="KW-0479">Metal-binding</keyword>
<keyword evidence="2 4" id="KW-0863">Zinc-finger</keyword>
<dbReference type="PROSITE" id="PS50157">
    <property type="entry name" value="ZINC_FINGER_C2H2_2"/>
    <property type="match status" value="1"/>
</dbReference>
<dbReference type="Gene3D" id="3.30.160.60">
    <property type="entry name" value="Classic Zinc Finger"/>
    <property type="match status" value="2"/>
</dbReference>
<dbReference type="OrthoDB" id="6375188at2759"/>
<reference evidence="6" key="1">
    <citation type="submission" date="2014-05" db="EMBL/GenBank/DDBJ databases">
        <authorList>
            <person name="Chronopoulou M."/>
        </authorList>
    </citation>
    <scope>NUCLEOTIDE SEQUENCE</scope>
    <source>
        <tissue evidence="6">Whole organism</tissue>
    </source>
</reference>
<feature type="domain" description="C2H2-type" evidence="5">
    <location>
        <begin position="63"/>
        <end position="92"/>
    </location>
</feature>
<keyword evidence="3" id="KW-0862">Zinc</keyword>
<dbReference type="PROSITE" id="PS00028">
    <property type="entry name" value="ZINC_FINGER_C2H2_1"/>
    <property type="match status" value="1"/>
</dbReference>
<evidence type="ECO:0000256" key="4">
    <source>
        <dbReference type="PROSITE-ProRule" id="PRU00042"/>
    </source>
</evidence>
<dbReference type="Pfam" id="PF00096">
    <property type="entry name" value="zf-C2H2"/>
    <property type="match status" value="1"/>
</dbReference>
<dbReference type="GO" id="GO:0000978">
    <property type="term" value="F:RNA polymerase II cis-regulatory region sequence-specific DNA binding"/>
    <property type="evidence" value="ECO:0007669"/>
    <property type="project" value="TreeGrafter"/>
</dbReference>
<evidence type="ECO:0000256" key="1">
    <source>
        <dbReference type="ARBA" id="ARBA00022723"/>
    </source>
</evidence>
<dbReference type="EMBL" id="HACA01016974">
    <property type="protein sequence ID" value="CDW34335.1"/>
    <property type="molecule type" value="Transcribed_RNA"/>
</dbReference>
<evidence type="ECO:0000256" key="3">
    <source>
        <dbReference type="ARBA" id="ARBA00022833"/>
    </source>
</evidence>
<proteinExistence type="predicted"/>